<dbReference type="Pfam" id="PF05107">
    <property type="entry name" value="Cas_Cas7"/>
    <property type="match status" value="1"/>
</dbReference>
<dbReference type="InterPro" id="IPR013418">
    <property type="entry name" value="CRISPR-assoc_prot_Cas7/Csd2"/>
</dbReference>
<dbReference type="GO" id="GO:0043571">
    <property type="term" value="P:maintenance of CRISPR repeat elements"/>
    <property type="evidence" value="ECO:0007669"/>
    <property type="project" value="InterPro"/>
</dbReference>
<proteinExistence type="predicted"/>
<accession>S9S877</accession>
<feature type="region of interest" description="Disordered" evidence="1">
    <location>
        <begin position="164"/>
        <end position="189"/>
    </location>
</feature>
<organism evidence="2 3">
    <name type="scientific">Magnetospirillum fulvum MGU-K5</name>
    <dbReference type="NCBI Taxonomy" id="1316936"/>
    <lineage>
        <taxon>Bacteria</taxon>
        <taxon>Pseudomonadati</taxon>
        <taxon>Pseudomonadota</taxon>
        <taxon>Alphaproteobacteria</taxon>
        <taxon>Rhodospirillales</taxon>
        <taxon>Rhodospirillaceae</taxon>
        <taxon>Magnetospirillum</taxon>
    </lineage>
</organism>
<evidence type="ECO:0000313" key="3">
    <source>
        <dbReference type="Proteomes" id="UP000015350"/>
    </source>
</evidence>
<dbReference type="EMBL" id="AQPH01000114">
    <property type="protein sequence ID" value="EPY00288.1"/>
    <property type="molecule type" value="Genomic_DNA"/>
</dbReference>
<sequence>MSALSFRHEFVVLFDVANGNPNGDPDAGNLPRLDPETNHGLVSDVCLKRKIRNYVELAKGDESGFHIYVQDGSILNDKHREAYIALRPGDAKVAKEAKLNPKDDAEATKLRDFMCANFFDIRTFGAVMGTGINCGQVRGPVQFAFATSVEPIVPIEISITRMAATTEKEKKDKAQSDEGDGNERTDNRTMGRKHIVPYGLYRAHGFISAKLAERTGFSEADLDLLLEAVENMFEHDRSAARGEMAVRKLIVFRHDCALGKAPAHSLFDRVKVGRNIDGDFRAVNDPAIDNRTSARSFADYLVTIDRDNLPEGVEIIERL</sequence>
<protein>
    <submittedName>
        <fullName evidence="2">CRISPR-associated Csd2 family protein</fullName>
    </submittedName>
</protein>
<dbReference type="InterPro" id="IPR006482">
    <property type="entry name" value="Cas7_Csh2/Csh2"/>
</dbReference>
<dbReference type="AlphaFoldDB" id="S9S877"/>
<dbReference type="NCBIfam" id="TIGR01595">
    <property type="entry name" value="cas_CT1132"/>
    <property type="match status" value="1"/>
</dbReference>
<dbReference type="RefSeq" id="WP_021133648.1">
    <property type="nucleotide sequence ID" value="NZ_AQPH01000114.1"/>
</dbReference>
<evidence type="ECO:0000313" key="2">
    <source>
        <dbReference type="EMBL" id="EPY00288.1"/>
    </source>
</evidence>
<evidence type="ECO:0000256" key="1">
    <source>
        <dbReference type="SAM" id="MobiDB-lite"/>
    </source>
</evidence>
<name>S9S877_MAGFU</name>
<feature type="compositionally biased region" description="Basic and acidic residues" evidence="1">
    <location>
        <begin position="166"/>
        <end position="189"/>
    </location>
</feature>
<reference evidence="2 3" key="1">
    <citation type="submission" date="2013-04" db="EMBL/GenBank/DDBJ databases">
        <authorList>
            <person name="Kuznetsov B."/>
            <person name="Ivanovsky R."/>
        </authorList>
    </citation>
    <scope>NUCLEOTIDE SEQUENCE [LARGE SCALE GENOMIC DNA]</scope>
    <source>
        <strain evidence="2 3">MGU-K5</strain>
    </source>
</reference>
<dbReference type="STRING" id="1316936.K678_16860"/>
<gene>
    <name evidence="2" type="ORF">K678_16860</name>
</gene>
<dbReference type="PATRIC" id="fig|1316936.3.peg.3343"/>
<dbReference type="CDD" id="cd09689">
    <property type="entry name" value="Cas7_I-C"/>
    <property type="match status" value="1"/>
</dbReference>
<comment type="caution">
    <text evidence="2">The sequence shown here is derived from an EMBL/GenBank/DDBJ whole genome shotgun (WGS) entry which is preliminary data.</text>
</comment>
<dbReference type="eggNOG" id="COG3649">
    <property type="taxonomic scope" value="Bacteria"/>
</dbReference>
<dbReference type="NCBIfam" id="TIGR02589">
    <property type="entry name" value="cas_Csd2"/>
    <property type="match status" value="1"/>
</dbReference>
<dbReference type="Proteomes" id="UP000015350">
    <property type="component" value="Unassembled WGS sequence"/>
</dbReference>
<dbReference type="OrthoDB" id="9776792at2"/>